<protein>
    <submittedName>
        <fullName evidence="4">PhzF family phenazine biosynthesis protein</fullName>
    </submittedName>
</protein>
<feature type="active site" evidence="3">
    <location>
        <position position="44"/>
    </location>
</feature>
<comment type="similarity">
    <text evidence="1">Belongs to the PhzF family.</text>
</comment>
<dbReference type="GO" id="GO:0016853">
    <property type="term" value="F:isomerase activity"/>
    <property type="evidence" value="ECO:0007669"/>
    <property type="project" value="UniProtKB-KW"/>
</dbReference>
<dbReference type="PANTHER" id="PTHR13774:SF17">
    <property type="entry name" value="PHENAZINE BIOSYNTHESIS-LIKE DOMAIN-CONTAINING PROTEIN"/>
    <property type="match status" value="1"/>
</dbReference>
<sequence>MRQYIVDAFTNQLFSGNQAAVCVVDEWPPDQLMQDIAKENRFSETAFVAHEPEGWHLRWFTPGGEIDFCGHATLGTAFVLFHFYCPDAGSITFDTQVGKCSVERQGDLLVMDFPSYTCTAVPVTDAMEAAIGVRPEEAYLDRDLLLVLPSEEDVRDLHPDQGRMKELDGLLVAVTAKGEKYDCVSRVFAPKLAIDEDPVTGSTHCMIAPYWCARLGKTELSCYQASERGGELRATLSGNRVKIAGKAVLFASAELSV</sequence>
<dbReference type="SUPFAM" id="SSF54506">
    <property type="entry name" value="Diaminopimelate epimerase-like"/>
    <property type="match status" value="1"/>
</dbReference>
<keyword evidence="2" id="KW-0413">Isomerase</keyword>
<dbReference type="Gene3D" id="3.10.310.10">
    <property type="entry name" value="Diaminopimelate Epimerase, Chain A, domain 1"/>
    <property type="match status" value="2"/>
</dbReference>
<organism evidence="4 5">
    <name type="scientific">Olsenella porci</name>
    <dbReference type="NCBI Taxonomy" id="2652279"/>
    <lineage>
        <taxon>Bacteria</taxon>
        <taxon>Bacillati</taxon>
        <taxon>Actinomycetota</taxon>
        <taxon>Coriobacteriia</taxon>
        <taxon>Coriobacteriales</taxon>
        <taxon>Atopobiaceae</taxon>
        <taxon>Olsenella</taxon>
    </lineage>
</organism>
<dbReference type="PANTHER" id="PTHR13774">
    <property type="entry name" value="PHENAZINE BIOSYNTHESIS PROTEIN"/>
    <property type="match status" value="1"/>
</dbReference>
<dbReference type="EMBL" id="VUNC01000003">
    <property type="protein sequence ID" value="MST72479.1"/>
    <property type="molecule type" value="Genomic_DNA"/>
</dbReference>
<dbReference type="AlphaFoldDB" id="A0A6N7XRC7"/>
<dbReference type="PIRSF" id="PIRSF016184">
    <property type="entry name" value="PhzC_PhzF"/>
    <property type="match status" value="1"/>
</dbReference>
<dbReference type="NCBIfam" id="TIGR00654">
    <property type="entry name" value="PhzF_family"/>
    <property type="match status" value="1"/>
</dbReference>
<dbReference type="GO" id="GO:0005737">
    <property type="term" value="C:cytoplasm"/>
    <property type="evidence" value="ECO:0007669"/>
    <property type="project" value="TreeGrafter"/>
</dbReference>
<dbReference type="Pfam" id="PF02567">
    <property type="entry name" value="PhzC-PhzF"/>
    <property type="match status" value="1"/>
</dbReference>
<evidence type="ECO:0000313" key="5">
    <source>
        <dbReference type="Proteomes" id="UP000469325"/>
    </source>
</evidence>
<dbReference type="InterPro" id="IPR003719">
    <property type="entry name" value="Phenazine_PhzF-like"/>
</dbReference>
<evidence type="ECO:0000256" key="3">
    <source>
        <dbReference type="PIRSR" id="PIRSR016184-1"/>
    </source>
</evidence>
<keyword evidence="5" id="KW-1185">Reference proteome</keyword>
<dbReference type="Proteomes" id="UP000469325">
    <property type="component" value="Unassembled WGS sequence"/>
</dbReference>
<gene>
    <name evidence="4" type="ORF">FYJ68_05080</name>
</gene>
<accession>A0A6N7XRC7</accession>
<evidence type="ECO:0000256" key="2">
    <source>
        <dbReference type="ARBA" id="ARBA00023235"/>
    </source>
</evidence>
<proteinExistence type="inferred from homology"/>
<comment type="caution">
    <text evidence="4">The sequence shown here is derived from an EMBL/GenBank/DDBJ whole genome shotgun (WGS) entry which is preliminary data.</text>
</comment>
<name>A0A6N7XRC7_9ACTN</name>
<evidence type="ECO:0000313" key="4">
    <source>
        <dbReference type="EMBL" id="MST72479.1"/>
    </source>
</evidence>
<reference evidence="4 5" key="1">
    <citation type="submission" date="2019-08" db="EMBL/GenBank/DDBJ databases">
        <title>In-depth cultivation of the pig gut microbiome towards novel bacterial diversity and tailored functional studies.</title>
        <authorList>
            <person name="Wylensek D."/>
            <person name="Hitch T.C.A."/>
            <person name="Clavel T."/>
        </authorList>
    </citation>
    <scope>NUCLEOTIDE SEQUENCE [LARGE SCALE GENOMIC DNA]</scope>
    <source>
        <strain evidence="4 5">CA-Schmier-601-WT-1</strain>
    </source>
</reference>
<evidence type="ECO:0000256" key="1">
    <source>
        <dbReference type="ARBA" id="ARBA00008270"/>
    </source>
</evidence>